<dbReference type="InterPro" id="IPR012337">
    <property type="entry name" value="RNaseH-like_sf"/>
</dbReference>
<proteinExistence type="predicted"/>
<gene>
    <name evidence="2" type="ORF">RirG_024060</name>
</gene>
<dbReference type="InterPro" id="IPR002156">
    <property type="entry name" value="RNaseH_domain"/>
</dbReference>
<protein>
    <recommendedName>
        <fullName evidence="1">RNase H type-1 domain-containing protein</fullName>
    </recommendedName>
</protein>
<dbReference type="GO" id="GO:0003676">
    <property type="term" value="F:nucleic acid binding"/>
    <property type="evidence" value="ECO:0007669"/>
    <property type="project" value="InterPro"/>
</dbReference>
<evidence type="ECO:0000313" key="3">
    <source>
        <dbReference type="Proteomes" id="UP000022910"/>
    </source>
</evidence>
<evidence type="ECO:0000313" key="2">
    <source>
        <dbReference type="EMBL" id="EXX77399.1"/>
    </source>
</evidence>
<dbReference type="EMBL" id="JEMT01011092">
    <property type="protein sequence ID" value="EXX77399.1"/>
    <property type="molecule type" value="Genomic_DNA"/>
</dbReference>
<dbReference type="Gene3D" id="3.30.420.10">
    <property type="entry name" value="Ribonuclease H-like superfamily/Ribonuclease H"/>
    <property type="match status" value="1"/>
</dbReference>
<organism evidence="2 3">
    <name type="scientific">Rhizophagus irregularis (strain DAOM 197198w)</name>
    <name type="common">Glomus intraradices</name>
    <dbReference type="NCBI Taxonomy" id="1432141"/>
    <lineage>
        <taxon>Eukaryota</taxon>
        <taxon>Fungi</taxon>
        <taxon>Fungi incertae sedis</taxon>
        <taxon>Mucoromycota</taxon>
        <taxon>Glomeromycotina</taxon>
        <taxon>Glomeromycetes</taxon>
        <taxon>Glomerales</taxon>
        <taxon>Glomeraceae</taxon>
        <taxon>Rhizophagus</taxon>
    </lineage>
</organism>
<evidence type="ECO:0000259" key="1">
    <source>
        <dbReference type="Pfam" id="PF00075"/>
    </source>
</evidence>
<dbReference type="HOGENOM" id="CLU_1960770_0_0_1"/>
<dbReference type="GO" id="GO:0004523">
    <property type="term" value="F:RNA-DNA hybrid ribonuclease activity"/>
    <property type="evidence" value="ECO:0007669"/>
    <property type="project" value="InterPro"/>
</dbReference>
<comment type="caution">
    <text evidence="2">The sequence shown here is derived from an EMBL/GenBank/DDBJ whole genome shotgun (WGS) entry which is preliminary data.</text>
</comment>
<reference evidence="2 3" key="1">
    <citation type="submission" date="2014-02" db="EMBL/GenBank/DDBJ databases">
        <title>Single nucleus genome sequencing reveals high similarity among nuclei of an endomycorrhizal fungus.</title>
        <authorList>
            <person name="Lin K."/>
            <person name="Geurts R."/>
            <person name="Zhang Z."/>
            <person name="Limpens E."/>
            <person name="Saunders D.G."/>
            <person name="Mu D."/>
            <person name="Pang E."/>
            <person name="Cao H."/>
            <person name="Cha H."/>
            <person name="Lin T."/>
            <person name="Zhou Q."/>
            <person name="Shang Y."/>
            <person name="Li Y."/>
            <person name="Ivanov S."/>
            <person name="Sharma T."/>
            <person name="Velzen R.V."/>
            <person name="Ruijter N.D."/>
            <person name="Aanen D.K."/>
            <person name="Win J."/>
            <person name="Kamoun S."/>
            <person name="Bisseling T."/>
            <person name="Huang S."/>
        </authorList>
    </citation>
    <scope>NUCLEOTIDE SEQUENCE [LARGE SCALE GENOMIC DNA]</scope>
    <source>
        <strain evidence="3">DAOM197198w</strain>
    </source>
</reference>
<dbReference type="STRING" id="1432141.A0A015LCG6"/>
<name>A0A015LCG6_RHIIW</name>
<dbReference type="SUPFAM" id="SSF53098">
    <property type="entry name" value="Ribonuclease H-like"/>
    <property type="match status" value="1"/>
</dbReference>
<feature type="domain" description="RNase H type-1" evidence="1">
    <location>
        <begin position="27"/>
        <end position="104"/>
    </location>
</feature>
<sequence length="128" mass="14407">MGFAWVESSNVNATTQDPIAFQGAIAFNPSIDIYTDSQNVIDIFHKISNKLISIRRFLKISNYSAWKLINHVIVTKNLNVKFHKVKSHSGDTFNDLSDDLANMARSLPPLEINPTRVCDSLRLPHGIQ</sequence>
<accession>A0A015LCG6</accession>
<dbReference type="Proteomes" id="UP000022910">
    <property type="component" value="Unassembled WGS sequence"/>
</dbReference>
<dbReference type="Pfam" id="PF00075">
    <property type="entry name" value="RNase_H"/>
    <property type="match status" value="1"/>
</dbReference>
<dbReference type="InterPro" id="IPR036397">
    <property type="entry name" value="RNaseH_sf"/>
</dbReference>
<keyword evidence="3" id="KW-1185">Reference proteome</keyword>
<dbReference type="AlphaFoldDB" id="A0A015LCG6"/>